<evidence type="ECO:0000313" key="4">
    <source>
        <dbReference type="Proteomes" id="UP000450917"/>
    </source>
</evidence>
<dbReference type="RefSeq" id="WP_155613832.1">
    <property type="nucleotide sequence ID" value="NZ_WNZX01000001.1"/>
</dbReference>
<evidence type="ECO:0000256" key="1">
    <source>
        <dbReference type="ARBA" id="ARBA00022801"/>
    </source>
</evidence>
<dbReference type="Pfam" id="PF20434">
    <property type="entry name" value="BD-FAE"/>
    <property type="match status" value="1"/>
</dbReference>
<dbReference type="InterPro" id="IPR050300">
    <property type="entry name" value="GDXG_lipolytic_enzyme"/>
</dbReference>
<protein>
    <submittedName>
        <fullName evidence="3">Alpha/beta hydrolase fold domain-containing protein</fullName>
    </submittedName>
</protein>
<evidence type="ECO:0000313" key="3">
    <source>
        <dbReference type="EMBL" id="MUG69347.1"/>
    </source>
</evidence>
<keyword evidence="1 3" id="KW-0378">Hydrolase</keyword>
<evidence type="ECO:0000259" key="2">
    <source>
        <dbReference type="Pfam" id="PF20434"/>
    </source>
</evidence>
<comment type="caution">
    <text evidence="3">The sequence shown here is derived from an EMBL/GenBank/DDBJ whole genome shotgun (WGS) entry which is preliminary data.</text>
</comment>
<dbReference type="AlphaFoldDB" id="A0A7X2Z6U5"/>
<organism evidence="3 4">
    <name type="scientific">Paenibacillus validus</name>
    <dbReference type="NCBI Taxonomy" id="44253"/>
    <lineage>
        <taxon>Bacteria</taxon>
        <taxon>Bacillati</taxon>
        <taxon>Bacillota</taxon>
        <taxon>Bacilli</taxon>
        <taxon>Bacillales</taxon>
        <taxon>Paenibacillaceae</taxon>
        <taxon>Paenibacillus</taxon>
    </lineage>
</organism>
<dbReference type="SUPFAM" id="SSF53474">
    <property type="entry name" value="alpha/beta-Hydrolases"/>
    <property type="match status" value="1"/>
</dbReference>
<name>A0A7X2Z6U5_9BACL</name>
<accession>A0A7X2Z6U5</accession>
<feature type="domain" description="BD-FAE-like" evidence="2">
    <location>
        <begin position="55"/>
        <end position="263"/>
    </location>
</feature>
<sequence length="301" mass="33528">MSAPKIKFRDMHVPADQESPEGMQIVYGDQNDGYACVYLPDIEYAQYEDRSLKINIVMPSRAKGPYPLLVYVQGSGWLPQSLYMAIPQLSDFAHHGYVVASVEYRHSLEATFPAQIQDVKTAIRYLRANADKYQIDPARVAVWGDSSGGHLSALVGVSEGFAEFESDLYTEQSSGVKAVVDFYGPTDLLQMNKYPSKVDHDAGDSPESLLIGGPIQEHPDKVSRANPITYISREKALPPFLIMHGDQDELVPFNQSVLLYEALKEAGQDVTFYKVKGAGHGSRFWTPDVLEIVRKFLTAYV</sequence>
<proteinExistence type="predicted"/>
<dbReference type="PANTHER" id="PTHR48081:SF13">
    <property type="entry name" value="ALPHA_BETA HYDROLASE"/>
    <property type="match status" value="1"/>
</dbReference>
<dbReference type="InterPro" id="IPR029058">
    <property type="entry name" value="AB_hydrolase_fold"/>
</dbReference>
<dbReference type="Gene3D" id="3.40.50.1820">
    <property type="entry name" value="alpha/beta hydrolase"/>
    <property type="match status" value="1"/>
</dbReference>
<dbReference type="EMBL" id="WNZX01000001">
    <property type="protein sequence ID" value="MUG69347.1"/>
    <property type="molecule type" value="Genomic_DNA"/>
</dbReference>
<dbReference type="PANTHER" id="PTHR48081">
    <property type="entry name" value="AB HYDROLASE SUPERFAMILY PROTEIN C4A8.06C"/>
    <property type="match status" value="1"/>
</dbReference>
<dbReference type="GO" id="GO:0016787">
    <property type="term" value="F:hydrolase activity"/>
    <property type="evidence" value="ECO:0007669"/>
    <property type="project" value="UniProtKB-KW"/>
</dbReference>
<keyword evidence="4" id="KW-1185">Reference proteome</keyword>
<dbReference type="Proteomes" id="UP000450917">
    <property type="component" value="Unassembled WGS sequence"/>
</dbReference>
<dbReference type="InterPro" id="IPR049492">
    <property type="entry name" value="BD-FAE-like_dom"/>
</dbReference>
<reference evidence="3 4" key="1">
    <citation type="submission" date="2019-11" db="EMBL/GenBank/DDBJ databases">
        <title>Draft genome sequences of five Paenibacillus species of dairy origin.</title>
        <authorList>
            <person name="Olajide A.M."/>
            <person name="Chen S."/>
            <person name="Lapointe G."/>
        </authorList>
    </citation>
    <scope>NUCLEOTIDE SEQUENCE [LARGE SCALE GENOMIC DNA]</scope>
    <source>
        <strain evidence="3 4">2CS3</strain>
    </source>
</reference>
<gene>
    <name evidence="3" type="ORF">GNP93_01525</name>
</gene>